<evidence type="ECO:0000256" key="6">
    <source>
        <dbReference type="SAM" id="MobiDB-lite"/>
    </source>
</evidence>
<protein>
    <recommendedName>
        <fullName evidence="8">Selenoprotein P N-terminal domain-containing protein</fullName>
    </recommendedName>
</protein>
<dbReference type="PANTHER" id="PTHR10105">
    <property type="entry name" value="SELENOPROTEIN P"/>
    <property type="match status" value="1"/>
</dbReference>
<feature type="signal peptide" evidence="7">
    <location>
        <begin position="1"/>
        <end position="19"/>
    </location>
</feature>
<evidence type="ECO:0000256" key="7">
    <source>
        <dbReference type="SAM" id="SignalP"/>
    </source>
</evidence>
<proteinExistence type="predicted"/>
<accession>A0A3Q3K960</accession>
<dbReference type="AlphaFoldDB" id="A0A3Q3K960"/>
<sequence>MWACLSLLLPLCLLHGGRAESEGVGPRCQLPPAWNIGEVEPMKGTMGQVTVVALLQASCLFCLVQASRMDSLHQMMESQGLKNVAYMVINHQGEQAQLLHPMLAQRMSENITLYKQDQQQVDVWKTLGGQKDDFLIYDRCGRLTHHISLPYSIIGQGHVEGAIRDTYCNRICGDCTHESTETPEECKGKADVQPDADGTPAIEHNTGHGHHHDHRQVGGVSQRQEHFDLGQMQQAVLTQQMLQEAHRAPVRP</sequence>
<evidence type="ECO:0000256" key="5">
    <source>
        <dbReference type="ARBA" id="ARBA00023180"/>
    </source>
</evidence>
<dbReference type="Ensembl" id="ENSMALT00000025610.1">
    <property type="protein sequence ID" value="ENSMALP00000025139.1"/>
    <property type="gene ID" value="ENSMALG00000017499.1"/>
</dbReference>
<comment type="subcellular location">
    <subcellularLocation>
        <location evidence="1">Secreted</location>
    </subcellularLocation>
</comment>
<evidence type="ECO:0000313" key="9">
    <source>
        <dbReference type="Ensembl" id="ENSMALP00000025132.1"/>
    </source>
</evidence>
<keyword evidence="10" id="KW-1185">Reference proteome</keyword>
<dbReference type="Ensembl" id="ENSMALT00000025603.1">
    <property type="protein sequence ID" value="ENSMALP00000025132.1"/>
    <property type="gene ID" value="ENSMALG00000017499.1"/>
</dbReference>
<evidence type="ECO:0000256" key="4">
    <source>
        <dbReference type="ARBA" id="ARBA00022933"/>
    </source>
</evidence>
<keyword evidence="3 7" id="KW-0732">Signal</keyword>
<dbReference type="InterPro" id="IPR037941">
    <property type="entry name" value="SeP"/>
</dbReference>
<name>A0A3Q3K960_MONAL</name>
<dbReference type="InterPro" id="IPR007671">
    <property type="entry name" value="Selenoprotein-P_N"/>
</dbReference>
<evidence type="ECO:0000256" key="2">
    <source>
        <dbReference type="ARBA" id="ARBA00022525"/>
    </source>
</evidence>
<keyword evidence="4" id="KW-0712">Selenocysteine</keyword>
<reference evidence="9" key="1">
    <citation type="submission" date="2025-05" db="UniProtKB">
        <authorList>
            <consortium name="Ensembl"/>
        </authorList>
    </citation>
    <scope>IDENTIFICATION</scope>
</reference>
<evidence type="ECO:0000256" key="1">
    <source>
        <dbReference type="ARBA" id="ARBA00004613"/>
    </source>
</evidence>
<feature type="compositionally biased region" description="Basic and acidic residues" evidence="6">
    <location>
        <begin position="178"/>
        <end position="192"/>
    </location>
</feature>
<feature type="chain" id="PRO_5044598699" description="Selenoprotein P N-terminal domain-containing protein" evidence="7">
    <location>
        <begin position="20"/>
        <end position="252"/>
    </location>
</feature>
<dbReference type="GO" id="GO:0005576">
    <property type="term" value="C:extracellular region"/>
    <property type="evidence" value="ECO:0007669"/>
    <property type="project" value="UniProtKB-SubCell"/>
</dbReference>
<dbReference type="GO" id="GO:0001887">
    <property type="term" value="P:selenium compound metabolic process"/>
    <property type="evidence" value="ECO:0007669"/>
    <property type="project" value="TreeGrafter"/>
</dbReference>
<dbReference type="STRING" id="43700.ENSMALP00000025132"/>
<keyword evidence="2" id="KW-0964">Secreted</keyword>
<organism evidence="9 10">
    <name type="scientific">Monopterus albus</name>
    <name type="common">Swamp eel</name>
    <dbReference type="NCBI Taxonomy" id="43700"/>
    <lineage>
        <taxon>Eukaryota</taxon>
        <taxon>Metazoa</taxon>
        <taxon>Chordata</taxon>
        <taxon>Craniata</taxon>
        <taxon>Vertebrata</taxon>
        <taxon>Euteleostomi</taxon>
        <taxon>Actinopterygii</taxon>
        <taxon>Neopterygii</taxon>
        <taxon>Teleostei</taxon>
        <taxon>Neoteleostei</taxon>
        <taxon>Acanthomorphata</taxon>
        <taxon>Anabantaria</taxon>
        <taxon>Synbranchiformes</taxon>
        <taxon>Synbranchidae</taxon>
        <taxon>Monopterus</taxon>
    </lineage>
</organism>
<evidence type="ECO:0000259" key="8">
    <source>
        <dbReference type="Pfam" id="PF04592"/>
    </source>
</evidence>
<dbReference type="PANTHER" id="PTHR10105:SF3">
    <property type="entry name" value="SELENOPROTEIN P"/>
    <property type="match status" value="1"/>
</dbReference>
<keyword evidence="5" id="KW-0325">Glycoprotein</keyword>
<dbReference type="GO" id="GO:0008430">
    <property type="term" value="F:selenium binding"/>
    <property type="evidence" value="ECO:0007669"/>
    <property type="project" value="InterPro"/>
</dbReference>
<evidence type="ECO:0000256" key="3">
    <source>
        <dbReference type="ARBA" id="ARBA00022729"/>
    </source>
</evidence>
<feature type="domain" description="Selenoprotein P N-terminal" evidence="8">
    <location>
        <begin position="25"/>
        <end position="228"/>
    </location>
</feature>
<dbReference type="Pfam" id="PF04592">
    <property type="entry name" value="SelP_N"/>
    <property type="match status" value="1"/>
</dbReference>
<feature type="region of interest" description="Disordered" evidence="6">
    <location>
        <begin position="178"/>
        <end position="222"/>
    </location>
</feature>
<evidence type="ECO:0000313" key="10">
    <source>
        <dbReference type="Proteomes" id="UP000261600"/>
    </source>
</evidence>
<dbReference type="Proteomes" id="UP000261600">
    <property type="component" value="Unplaced"/>
</dbReference>